<dbReference type="RefSeq" id="WP_184790493.1">
    <property type="nucleotide sequence ID" value="NZ_BONT01000054.1"/>
</dbReference>
<evidence type="ECO:0000313" key="2">
    <source>
        <dbReference type="EMBL" id="MBB6037679.1"/>
    </source>
</evidence>
<accession>A0A841FZ11</accession>
<protein>
    <submittedName>
        <fullName evidence="2">Uncharacterized protein</fullName>
    </submittedName>
</protein>
<dbReference type="EMBL" id="JACHGT010000013">
    <property type="protein sequence ID" value="MBB6037679.1"/>
    <property type="molecule type" value="Genomic_DNA"/>
</dbReference>
<keyword evidence="1" id="KW-0175">Coiled coil</keyword>
<evidence type="ECO:0000313" key="3">
    <source>
        <dbReference type="Proteomes" id="UP000548476"/>
    </source>
</evidence>
<keyword evidence="3" id="KW-1185">Reference proteome</keyword>
<evidence type="ECO:0000256" key="1">
    <source>
        <dbReference type="SAM" id="Coils"/>
    </source>
</evidence>
<comment type="caution">
    <text evidence="2">The sequence shown here is derived from an EMBL/GenBank/DDBJ whole genome shotgun (WGS) entry which is preliminary data.</text>
</comment>
<dbReference type="Proteomes" id="UP000548476">
    <property type="component" value="Unassembled WGS sequence"/>
</dbReference>
<gene>
    <name evidence="2" type="ORF">HNR73_005557</name>
</gene>
<organism evidence="2 3">
    <name type="scientific">Phytomonospora endophytica</name>
    <dbReference type="NCBI Taxonomy" id="714109"/>
    <lineage>
        <taxon>Bacteria</taxon>
        <taxon>Bacillati</taxon>
        <taxon>Actinomycetota</taxon>
        <taxon>Actinomycetes</taxon>
        <taxon>Micromonosporales</taxon>
        <taxon>Micromonosporaceae</taxon>
        <taxon>Phytomonospora</taxon>
    </lineage>
</organism>
<reference evidence="2 3" key="1">
    <citation type="submission" date="2020-08" db="EMBL/GenBank/DDBJ databases">
        <title>Genomic Encyclopedia of Type Strains, Phase IV (KMG-IV): sequencing the most valuable type-strain genomes for metagenomic binning, comparative biology and taxonomic classification.</title>
        <authorList>
            <person name="Goeker M."/>
        </authorList>
    </citation>
    <scope>NUCLEOTIDE SEQUENCE [LARGE SCALE GENOMIC DNA]</scope>
    <source>
        <strain evidence="2 3">YIM 65646</strain>
    </source>
</reference>
<dbReference type="AlphaFoldDB" id="A0A841FZ11"/>
<name>A0A841FZ11_9ACTN</name>
<proteinExistence type="predicted"/>
<sequence>MASIDDLLGSLETLKGAIDQSKSAANGARSVADETYSQFQGLGAEGVAAILNTAKDQIEASFSALDQAMNEAEQARATAESAKG</sequence>
<feature type="coiled-coil region" evidence="1">
    <location>
        <begin position="51"/>
        <end position="82"/>
    </location>
</feature>